<accession>A0A1Q9JJK8</accession>
<dbReference type="GO" id="GO:0000036">
    <property type="term" value="F:acyl carrier activity"/>
    <property type="evidence" value="ECO:0007669"/>
    <property type="project" value="UniProtKB-UniRule"/>
</dbReference>
<evidence type="ECO:0000313" key="12">
    <source>
        <dbReference type="Proteomes" id="UP000187404"/>
    </source>
</evidence>
<comment type="function">
    <text evidence="7 9">Carrier of the growing fatty acid chain in fatty acid biosynthesis.</text>
</comment>
<dbReference type="EMBL" id="MJIE01000001">
    <property type="protein sequence ID" value="OLR56344.1"/>
    <property type="molecule type" value="Genomic_DNA"/>
</dbReference>
<dbReference type="PANTHER" id="PTHR20863:SF76">
    <property type="entry name" value="CARRIER DOMAIN-CONTAINING PROTEIN"/>
    <property type="match status" value="1"/>
</dbReference>
<protein>
    <recommendedName>
        <fullName evidence="7 8">Acyl carrier protein</fullName>
        <shortName evidence="7">ACP</shortName>
    </recommendedName>
</protein>
<sequence length="76" mass="8636">MNFEKIKEIMVDTLSCDGEKIRPEARIAEDLSIDSLDAVELVMALEEEFDIKIPDEELSNMKTVQDIADCVARYQA</sequence>
<keyword evidence="4 7" id="KW-0276">Fatty acid metabolism</keyword>
<comment type="caution">
    <text evidence="11">The sequence shown here is derived from an EMBL/GenBank/DDBJ whole genome shotgun (WGS) entry which is preliminary data.</text>
</comment>
<evidence type="ECO:0000256" key="6">
    <source>
        <dbReference type="ARBA" id="ARBA00023160"/>
    </source>
</evidence>
<keyword evidence="5 7" id="KW-0443">Lipid metabolism</keyword>
<organism evidence="11 12">
    <name type="scientific">Hornefia porci</name>
    <dbReference type="NCBI Taxonomy" id="2652292"/>
    <lineage>
        <taxon>Bacteria</taxon>
        <taxon>Bacillati</taxon>
        <taxon>Bacillota</taxon>
        <taxon>Clostridia</taxon>
        <taxon>Peptostreptococcales</taxon>
        <taxon>Anaerovoracaceae</taxon>
        <taxon>Hornefia</taxon>
    </lineage>
</organism>
<dbReference type="OrthoDB" id="9804551at2"/>
<keyword evidence="2 7" id="KW-0444">Lipid biosynthesis</keyword>
<dbReference type="GO" id="GO:0016020">
    <property type="term" value="C:membrane"/>
    <property type="evidence" value="ECO:0007669"/>
    <property type="project" value="GOC"/>
</dbReference>
<dbReference type="InterPro" id="IPR009081">
    <property type="entry name" value="PP-bd_ACP"/>
</dbReference>
<evidence type="ECO:0000256" key="9">
    <source>
        <dbReference type="RuleBase" id="RU003545"/>
    </source>
</evidence>
<evidence type="ECO:0000313" key="11">
    <source>
        <dbReference type="EMBL" id="OLR56344.1"/>
    </source>
</evidence>
<dbReference type="GO" id="GO:0005829">
    <property type="term" value="C:cytosol"/>
    <property type="evidence" value="ECO:0007669"/>
    <property type="project" value="TreeGrafter"/>
</dbReference>
<dbReference type="STRING" id="1261640.BHK98_09865"/>
<evidence type="ECO:0000256" key="4">
    <source>
        <dbReference type="ARBA" id="ARBA00022832"/>
    </source>
</evidence>
<keyword evidence="1 7" id="KW-0596">Phosphopantetheine</keyword>
<comment type="subcellular location">
    <subcellularLocation>
        <location evidence="7">Cytoplasm</location>
    </subcellularLocation>
</comment>
<evidence type="ECO:0000256" key="2">
    <source>
        <dbReference type="ARBA" id="ARBA00022516"/>
    </source>
</evidence>
<keyword evidence="12" id="KW-1185">Reference proteome</keyword>
<dbReference type="PANTHER" id="PTHR20863">
    <property type="entry name" value="ACYL CARRIER PROTEIN"/>
    <property type="match status" value="1"/>
</dbReference>
<dbReference type="Proteomes" id="UP000187404">
    <property type="component" value="Unassembled WGS sequence"/>
</dbReference>
<dbReference type="HAMAP" id="MF_01217">
    <property type="entry name" value="Acyl_carrier"/>
    <property type="match status" value="1"/>
</dbReference>
<evidence type="ECO:0000256" key="8">
    <source>
        <dbReference type="NCBIfam" id="TIGR00517"/>
    </source>
</evidence>
<comment type="pathway">
    <text evidence="7 9">Lipid metabolism; fatty acid biosynthesis.</text>
</comment>
<feature type="modified residue" description="O-(pantetheine 4'-phosphoryl)serine" evidence="7">
    <location>
        <position position="35"/>
    </location>
</feature>
<dbReference type="AlphaFoldDB" id="A0A1Q9JJK8"/>
<dbReference type="SUPFAM" id="SSF47336">
    <property type="entry name" value="ACP-like"/>
    <property type="match status" value="1"/>
</dbReference>
<dbReference type="InterPro" id="IPR036736">
    <property type="entry name" value="ACP-like_sf"/>
</dbReference>
<name>A0A1Q9JJK8_9FIRM</name>
<feature type="domain" description="Carrier" evidence="10">
    <location>
        <begin position="1"/>
        <end position="75"/>
    </location>
</feature>
<evidence type="ECO:0000256" key="1">
    <source>
        <dbReference type="ARBA" id="ARBA00022450"/>
    </source>
</evidence>
<dbReference type="GO" id="GO:0000035">
    <property type="term" value="F:acyl binding"/>
    <property type="evidence" value="ECO:0007669"/>
    <property type="project" value="TreeGrafter"/>
</dbReference>
<evidence type="ECO:0000259" key="10">
    <source>
        <dbReference type="PROSITE" id="PS50075"/>
    </source>
</evidence>
<keyword evidence="6 7" id="KW-0275">Fatty acid biosynthesis</keyword>
<dbReference type="InterPro" id="IPR003231">
    <property type="entry name" value="ACP"/>
</dbReference>
<evidence type="ECO:0000256" key="7">
    <source>
        <dbReference type="HAMAP-Rule" id="MF_01217"/>
    </source>
</evidence>
<dbReference type="Gene3D" id="1.10.1200.10">
    <property type="entry name" value="ACP-like"/>
    <property type="match status" value="1"/>
</dbReference>
<evidence type="ECO:0000256" key="3">
    <source>
        <dbReference type="ARBA" id="ARBA00022553"/>
    </source>
</evidence>
<comment type="PTM">
    <text evidence="9">4'-phosphopantetheine is transferred from CoA to a specific serine of apo-ACP by acpS.</text>
</comment>
<proteinExistence type="inferred from homology"/>
<dbReference type="RefSeq" id="WP_075713878.1">
    <property type="nucleotide sequence ID" value="NZ_MJIE01000001.1"/>
</dbReference>
<dbReference type="NCBIfam" id="NF002148">
    <property type="entry name" value="PRK00982.1-2"/>
    <property type="match status" value="1"/>
</dbReference>
<dbReference type="PROSITE" id="PS50075">
    <property type="entry name" value="CARRIER"/>
    <property type="match status" value="1"/>
</dbReference>
<dbReference type="NCBIfam" id="TIGR00517">
    <property type="entry name" value="acyl_carrier"/>
    <property type="match status" value="1"/>
</dbReference>
<dbReference type="UniPathway" id="UPA00094"/>
<dbReference type="NCBIfam" id="NF002150">
    <property type="entry name" value="PRK00982.1-4"/>
    <property type="match status" value="1"/>
</dbReference>
<dbReference type="Pfam" id="PF00550">
    <property type="entry name" value="PP-binding"/>
    <property type="match status" value="1"/>
</dbReference>
<reference evidence="11 12" key="1">
    <citation type="journal article" date="2016" name="Appl. Environ. Microbiol.">
        <title>Function and Phylogeny of Bacterial Butyryl Coenzyme A:Acetate Transferases and Their Diversity in the Proximal Colon of Swine.</title>
        <authorList>
            <person name="Trachsel J."/>
            <person name="Bayles D.O."/>
            <person name="Looft T."/>
            <person name="Levine U.Y."/>
            <person name="Allen H.K."/>
        </authorList>
    </citation>
    <scope>NUCLEOTIDE SEQUENCE [LARGE SCALE GENOMIC DNA]</scope>
    <source>
        <strain evidence="11 12">68-3-10</strain>
    </source>
</reference>
<dbReference type="GO" id="GO:0009245">
    <property type="term" value="P:lipid A biosynthetic process"/>
    <property type="evidence" value="ECO:0007669"/>
    <property type="project" value="TreeGrafter"/>
</dbReference>
<keyword evidence="7" id="KW-0963">Cytoplasm</keyword>
<comment type="similarity">
    <text evidence="7">Belongs to the acyl carrier protein (ACP) family.</text>
</comment>
<gene>
    <name evidence="7" type="primary">acpP</name>
    <name evidence="11" type="ORF">BHK98_09865</name>
</gene>
<comment type="PTM">
    <text evidence="7">4'-phosphopantetheine is transferred from CoA to a specific serine of apo-ACP by AcpS. This modification is essential for activity because fatty acids are bound in thioester linkage to the sulfhydryl of the prosthetic group.</text>
</comment>
<keyword evidence="3 7" id="KW-0597">Phosphoprotein</keyword>
<evidence type="ECO:0000256" key="5">
    <source>
        <dbReference type="ARBA" id="ARBA00023098"/>
    </source>
</evidence>